<dbReference type="Pfam" id="PF24396">
    <property type="entry name" value="DUF7541"/>
    <property type="match status" value="1"/>
</dbReference>
<organism evidence="2 3">
    <name type="scientific">Halorubellus litoreus</name>
    <dbReference type="NCBI Taxonomy" id="755308"/>
    <lineage>
        <taxon>Archaea</taxon>
        <taxon>Methanobacteriati</taxon>
        <taxon>Methanobacteriota</taxon>
        <taxon>Stenosarchaea group</taxon>
        <taxon>Halobacteria</taxon>
        <taxon>Halobacteriales</taxon>
        <taxon>Halorubellaceae</taxon>
        <taxon>Halorubellus</taxon>
    </lineage>
</organism>
<dbReference type="Proteomes" id="UP001596395">
    <property type="component" value="Unassembled WGS sequence"/>
</dbReference>
<name>A0ABD5VNN1_9EURY</name>
<dbReference type="AlphaFoldDB" id="A0ABD5VNN1"/>
<accession>A0ABD5VNN1</accession>
<feature type="transmembrane region" description="Helical" evidence="1">
    <location>
        <begin position="77"/>
        <end position="102"/>
    </location>
</feature>
<evidence type="ECO:0000256" key="1">
    <source>
        <dbReference type="SAM" id="Phobius"/>
    </source>
</evidence>
<feature type="transmembrane region" description="Helical" evidence="1">
    <location>
        <begin position="32"/>
        <end position="65"/>
    </location>
</feature>
<sequence>MANEGVDDGAASGEGNRAVTDHKPSASLWPMFVAFGLAIAEVGVVVGVFVFTVVGFLMFTGAVAGILAEAGYVERPWVTLGVLGTVVLALGIAVFAAFGGVVGGPELVAVPNAVAYRGLSMISAGALTILTAGVGSVRGELA</sequence>
<keyword evidence="3" id="KW-1185">Reference proteome</keyword>
<dbReference type="EMBL" id="JBHSXN010000005">
    <property type="protein sequence ID" value="MFC6955119.1"/>
    <property type="molecule type" value="Genomic_DNA"/>
</dbReference>
<evidence type="ECO:0000313" key="3">
    <source>
        <dbReference type="Proteomes" id="UP001596395"/>
    </source>
</evidence>
<keyword evidence="1" id="KW-1133">Transmembrane helix</keyword>
<feature type="transmembrane region" description="Helical" evidence="1">
    <location>
        <begin position="114"/>
        <end position="137"/>
    </location>
</feature>
<comment type="caution">
    <text evidence="2">The sequence shown here is derived from an EMBL/GenBank/DDBJ whole genome shotgun (WGS) entry which is preliminary data.</text>
</comment>
<gene>
    <name evidence="2" type="ORF">ACFQGB_19835</name>
</gene>
<reference evidence="2 3" key="1">
    <citation type="journal article" date="2019" name="Int. J. Syst. Evol. Microbiol.">
        <title>The Global Catalogue of Microorganisms (GCM) 10K type strain sequencing project: providing services to taxonomists for standard genome sequencing and annotation.</title>
        <authorList>
            <consortium name="The Broad Institute Genomics Platform"/>
            <consortium name="The Broad Institute Genome Sequencing Center for Infectious Disease"/>
            <person name="Wu L."/>
            <person name="Ma J."/>
        </authorList>
    </citation>
    <scope>NUCLEOTIDE SEQUENCE [LARGE SCALE GENOMIC DNA]</scope>
    <source>
        <strain evidence="2 3">GX26</strain>
    </source>
</reference>
<evidence type="ECO:0008006" key="4">
    <source>
        <dbReference type="Google" id="ProtNLM"/>
    </source>
</evidence>
<proteinExistence type="predicted"/>
<dbReference type="RefSeq" id="WP_336352056.1">
    <property type="nucleotide sequence ID" value="NZ_JAZAQL010000005.1"/>
</dbReference>
<dbReference type="InterPro" id="IPR055963">
    <property type="entry name" value="DUF7541"/>
</dbReference>
<protein>
    <recommendedName>
        <fullName evidence="4">Cox cluster protein</fullName>
    </recommendedName>
</protein>
<keyword evidence="1" id="KW-0472">Membrane</keyword>
<keyword evidence="1" id="KW-0812">Transmembrane</keyword>
<evidence type="ECO:0000313" key="2">
    <source>
        <dbReference type="EMBL" id="MFC6955119.1"/>
    </source>
</evidence>